<evidence type="ECO:0000256" key="7">
    <source>
        <dbReference type="ARBA" id="ARBA00023136"/>
    </source>
</evidence>
<dbReference type="PANTHER" id="PTHR13572">
    <property type="entry name" value="ENDO-ALPHA-1,2-MANNOSIDASE"/>
    <property type="match status" value="1"/>
</dbReference>
<feature type="signal peptide" evidence="8">
    <location>
        <begin position="1"/>
        <end position="24"/>
    </location>
</feature>
<keyword evidence="2" id="KW-0812">Transmembrane</keyword>
<dbReference type="EMBL" id="VUNS01000002">
    <property type="protein sequence ID" value="MST96040.1"/>
    <property type="molecule type" value="Genomic_DNA"/>
</dbReference>
<accession>A0A844FXP5</accession>
<feature type="chain" id="PRO_5032658329" description="Glycosyl hydrolase family 71" evidence="8">
    <location>
        <begin position="25"/>
        <end position="857"/>
    </location>
</feature>
<dbReference type="GO" id="GO:0004559">
    <property type="term" value="F:alpha-mannosidase activity"/>
    <property type="evidence" value="ECO:0007669"/>
    <property type="project" value="TreeGrafter"/>
</dbReference>
<keyword evidence="7" id="KW-0472">Membrane</keyword>
<sequence>MNLFARLAAVACSASALLFTAAAAGPELGPESFGILKDKPTYIQEWHIWWGFPYPDSRRPFSHMDSTLTASGEPWRLDWNRNGYPLVGLYDSANPDIIRWQIRCMKAAGLDSVAVMIHPDNGKGIEFIQEAPEDMIRTILDIAAEEKFPVFFMDEVAFRKGSVSQNPEIMAQRIIRFLKKYASSPGFYRVDGKPVYYFQTYGWSVKPEELEAMFRKVETAAGPVHWMIFGAVNRFGKIPQLAWMVDGASHHRRSKETRAWQLNEQAPAHIFSAGHKLGKKITDMQYPKFDGTSQPWRQTGVAQYGLGGRTLETTILNSLRSNPDFIMLSSWNDWEEGANFEPGWDFDGFSGDPYLYCRVIAHLRGREFVPPPLPPKEAVHPTIREKLGYGDGAGPLVEKIERSHNRGGALAVTVRDTASEVAALEAVWNGDLYYLAPQSAGGRPQGALVPRSELPKSELQQNLFGYTPGRAVPLPGGEIAFTVPEPEKLPETFAVGTATVFDPENPMQKVTVRMANRTPVLLREPTGGKQADCTLSFTPYPRDSQFPAALWNGWRTAVAVNPRPVDLASKPLTLNADGAKLGLISILGEPREERTVTGGVPFDAEGKIKTFYLTLPDEILGTPGAHFVWLRARDAAGNWGSPVLYAVPNYEFFDRGGANAVQEPELEVPGALLADNCSRPELWKPLSGGKPAVKPYVRKETSSRFELGNTLVCRELPRPAGDGFRLTFDAIHKNAQRYLVVALTDAEGKRGYGVGWDSSRPDIAEGTGFVHILKLEGEKPLDWNIGGKRLANTASGHPALSGEPARFEFTLRGGVLTLKIDGKVVASAKDDSFRSFSRLYLRGNQSQLIDNIVLTEL</sequence>
<keyword evidence="5" id="KW-1133">Transmembrane helix</keyword>
<keyword evidence="10" id="KW-1185">Reference proteome</keyword>
<evidence type="ECO:0008006" key="11">
    <source>
        <dbReference type="Google" id="ProtNLM"/>
    </source>
</evidence>
<keyword evidence="4" id="KW-0735">Signal-anchor</keyword>
<dbReference type="PANTHER" id="PTHR13572:SF4">
    <property type="entry name" value="RE57134P"/>
    <property type="match status" value="1"/>
</dbReference>
<comment type="caution">
    <text evidence="9">The sequence shown here is derived from an EMBL/GenBank/DDBJ whole genome shotgun (WGS) entry which is preliminary data.</text>
</comment>
<dbReference type="Gene3D" id="3.20.20.80">
    <property type="entry name" value="Glycosidases"/>
    <property type="match status" value="1"/>
</dbReference>
<evidence type="ECO:0000256" key="1">
    <source>
        <dbReference type="ARBA" id="ARBA00004323"/>
    </source>
</evidence>
<name>A0A844FXP5_9BACT</name>
<reference evidence="9 10" key="1">
    <citation type="submission" date="2019-08" db="EMBL/GenBank/DDBJ databases">
        <title>In-depth cultivation of the pig gut microbiome towards novel bacterial diversity and tailored functional studies.</title>
        <authorList>
            <person name="Wylensek D."/>
            <person name="Hitch T.C.A."/>
            <person name="Clavel T."/>
        </authorList>
    </citation>
    <scope>NUCLEOTIDE SEQUENCE [LARGE SCALE GENOMIC DNA]</scope>
    <source>
        <strain evidence="9 10">BBE-744-WT-12</strain>
    </source>
</reference>
<evidence type="ECO:0000313" key="10">
    <source>
        <dbReference type="Proteomes" id="UP000435649"/>
    </source>
</evidence>
<dbReference type="InterPro" id="IPR026071">
    <property type="entry name" value="Glyco_Hydrolase_99"/>
</dbReference>
<evidence type="ECO:0000313" key="9">
    <source>
        <dbReference type="EMBL" id="MST96040.1"/>
    </source>
</evidence>
<evidence type="ECO:0000256" key="2">
    <source>
        <dbReference type="ARBA" id="ARBA00022692"/>
    </source>
</evidence>
<evidence type="ECO:0000256" key="8">
    <source>
        <dbReference type="SAM" id="SignalP"/>
    </source>
</evidence>
<gene>
    <name evidence="9" type="ORF">FYJ85_03145</name>
</gene>
<protein>
    <recommendedName>
        <fullName evidence="11">Glycosyl hydrolase family 71</fullName>
    </recommendedName>
</protein>
<organism evidence="9 10">
    <name type="scientific">Victivallis lenta</name>
    <dbReference type="NCBI Taxonomy" id="2606640"/>
    <lineage>
        <taxon>Bacteria</taxon>
        <taxon>Pseudomonadati</taxon>
        <taxon>Lentisphaerota</taxon>
        <taxon>Lentisphaeria</taxon>
        <taxon>Victivallales</taxon>
        <taxon>Victivallaceae</taxon>
        <taxon>Victivallis</taxon>
    </lineage>
</organism>
<dbReference type="RefSeq" id="WP_154416967.1">
    <property type="nucleotide sequence ID" value="NZ_VUNS01000002.1"/>
</dbReference>
<keyword evidence="3" id="KW-0378">Hydrolase</keyword>
<evidence type="ECO:0000256" key="5">
    <source>
        <dbReference type="ARBA" id="ARBA00022989"/>
    </source>
</evidence>
<evidence type="ECO:0000256" key="6">
    <source>
        <dbReference type="ARBA" id="ARBA00023034"/>
    </source>
</evidence>
<keyword evidence="8" id="KW-0732">Signal</keyword>
<comment type="subcellular location">
    <subcellularLocation>
        <location evidence="1">Golgi apparatus membrane</location>
        <topology evidence="1">Single-pass type II membrane protein</topology>
    </subcellularLocation>
</comment>
<evidence type="ECO:0000256" key="3">
    <source>
        <dbReference type="ARBA" id="ARBA00022801"/>
    </source>
</evidence>
<keyword evidence="6" id="KW-0333">Golgi apparatus</keyword>
<proteinExistence type="predicted"/>
<dbReference type="Proteomes" id="UP000435649">
    <property type="component" value="Unassembled WGS sequence"/>
</dbReference>
<dbReference type="AlphaFoldDB" id="A0A844FXP5"/>
<dbReference type="Pfam" id="PF16317">
    <property type="entry name" value="Glyco_hydro_99"/>
    <property type="match status" value="1"/>
</dbReference>
<evidence type="ECO:0000256" key="4">
    <source>
        <dbReference type="ARBA" id="ARBA00022968"/>
    </source>
</evidence>